<dbReference type="AlphaFoldDB" id="M6D2T1"/>
<reference evidence="1 2" key="1">
    <citation type="submission" date="2013-01" db="EMBL/GenBank/DDBJ databases">
        <authorList>
            <person name="Harkins D.M."/>
            <person name="Durkin A.S."/>
            <person name="Brinkac L.M."/>
            <person name="Haft D.H."/>
            <person name="Selengut J.D."/>
            <person name="Sanka R."/>
            <person name="DePew J."/>
            <person name="Purushe J."/>
            <person name="Galloway R.L."/>
            <person name="Vinetz J.M."/>
            <person name="Sutton G.G."/>
            <person name="Nierman W.C."/>
            <person name="Fouts D.E."/>
        </authorList>
    </citation>
    <scope>NUCLEOTIDE SEQUENCE [LARGE SCALE GENOMIC DNA]</scope>
    <source>
        <strain evidence="1 2">79601</strain>
    </source>
</reference>
<sequence length="383" mass="39485">MFLPFAHFQIPKTKPIVDSGFPVSEANWAVYAMALSGNKIFIAGAFTSIGGVSRNKIAALDSNSGEILPLFQGLQGANGTVTAMIVVGSMLVIGGSFTSVNGVARNGIAALDLSNANVLPWYPNGGIAGGSLTVNDFCVKNNSLYLCGNFTSIGGVSRNGIAALDVTTAGVLSWYPNGGVLGGEGYRLLLSSDTNKVYIGGSFTQIGGVGREKIAAFDASTGSVIGTWGPTSPPAGAGASPHVKDMVQIGNTLFIGGAFGVISGQGRLGFAALNANTGTLLDLYPTNLGGDAVKPNIMTFASKNNQLHFAGFFSSVGGETRLSIACLDAVTMQVLPWYPPSGVGNLTSKVSKGFSFLDNTWWLNGNFQSMGGITCNNLVKLNL</sequence>
<dbReference type="PANTHER" id="PTHR31778:SF2">
    <property type="entry name" value="BUD SITE SELECTION PROTEIN RAX2"/>
    <property type="match status" value="1"/>
</dbReference>
<dbReference type="GO" id="GO:1902929">
    <property type="term" value="C:plasma membrane of growing cell tip"/>
    <property type="evidence" value="ECO:0007669"/>
    <property type="project" value="TreeGrafter"/>
</dbReference>
<dbReference type="PATRIC" id="fig|1218565.3.peg.1901"/>
<dbReference type="SUPFAM" id="SSF75011">
    <property type="entry name" value="3-carboxy-cis,cis-mucoante lactonizing enzyme"/>
    <property type="match status" value="1"/>
</dbReference>
<proteinExistence type="predicted"/>
<gene>
    <name evidence="1" type="ORF">LEP1GSC194_3554</name>
</gene>
<dbReference type="OrthoDB" id="9802683at2"/>
<dbReference type="Pfam" id="PF17164">
    <property type="entry name" value="DUF5122"/>
    <property type="match status" value="2"/>
</dbReference>
<comment type="caution">
    <text evidence="1">The sequence shown here is derived from an EMBL/GenBank/DDBJ whole genome shotgun (WGS) entry which is preliminary data.</text>
</comment>
<dbReference type="RefSeq" id="WP_020773327.1">
    <property type="nucleotide sequence ID" value="NZ_ANIK01000035.1"/>
</dbReference>
<evidence type="ECO:0000313" key="2">
    <source>
        <dbReference type="Proteomes" id="UP000011988"/>
    </source>
</evidence>
<dbReference type="PANTHER" id="PTHR31778">
    <property type="entry name" value="BUD SITE SELECTION PROTEIN RAX2"/>
    <property type="match status" value="1"/>
</dbReference>
<protein>
    <recommendedName>
        <fullName evidence="3">Beta-propeller repeat protein</fullName>
    </recommendedName>
</protein>
<dbReference type="Proteomes" id="UP000011988">
    <property type="component" value="Unassembled WGS sequence"/>
</dbReference>
<organism evidence="1 2">
    <name type="scientific">Leptospira alstonii serovar Sichuan str. 79601</name>
    <dbReference type="NCBI Taxonomy" id="1218565"/>
    <lineage>
        <taxon>Bacteria</taxon>
        <taxon>Pseudomonadati</taxon>
        <taxon>Spirochaetota</taxon>
        <taxon>Spirochaetia</taxon>
        <taxon>Leptospirales</taxon>
        <taxon>Leptospiraceae</taxon>
        <taxon>Leptospira</taxon>
    </lineage>
</organism>
<accession>M6D2T1</accession>
<dbReference type="EMBL" id="ANIK01000035">
    <property type="protein sequence ID" value="EMJ95498.1"/>
    <property type="molecule type" value="Genomic_DNA"/>
</dbReference>
<evidence type="ECO:0000313" key="1">
    <source>
        <dbReference type="EMBL" id="EMJ95498.1"/>
    </source>
</evidence>
<dbReference type="InterPro" id="IPR013431">
    <property type="entry name" value="Delta_60_rpt"/>
</dbReference>
<name>M6D2T1_9LEPT</name>
<evidence type="ECO:0008006" key="3">
    <source>
        <dbReference type="Google" id="ProtNLM"/>
    </source>
</evidence>